<dbReference type="SMART" id="SM00267">
    <property type="entry name" value="GGDEF"/>
    <property type="match status" value="1"/>
</dbReference>
<dbReference type="PANTHER" id="PTHR45138:SF9">
    <property type="entry name" value="DIGUANYLATE CYCLASE DGCM-RELATED"/>
    <property type="match status" value="1"/>
</dbReference>
<dbReference type="RefSeq" id="WP_012128530.1">
    <property type="nucleotide sequence ID" value="NC_009783.1"/>
</dbReference>
<evidence type="ECO:0000259" key="11">
    <source>
        <dbReference type="PROSITE" id="PS50887"/>
    </source>
</evidence>
<dbReference type="InterPro" id="IPR050469">
    <property type="entry name" value="Diguanylate_Cyclase"/>
</dbReference>
<comment type="cofactor">
    <cofactor evidence="1">
        <name>Mg(2+)</name>
        <dbReference type="ChEBI" id="CHEBI:18420"/>
    </cofactor>
</comment>
<comment type="subcellular location">
    <subcellularLocation>
        <location evidence="2">Cell inner membrane</location>
    </subcellularLocation>
    <subcellularLocation>
        <location evidence="3">Cell membrane</location>
        <topology evidence="3">Multi-pass membrane protein</topology>
    </subcellularLocation>
</comment>
<dbReference type="PATRIC" id="fig|338187.25.peg.3184"/>
<dbReference type="Proteomes" id="UP000008152">
    <property type="component" value="Chromosome I"/>
</dbReference>
<protein>
    <recommendedName>
        <fullName evidence="4">diguanylate cyclase</fullName>
        <ecNumber evidence="4">2.7.7.65</ecNumber>
    </recommendedName>
</protein>
<keyword evidence="8 10" id="KW-0472">Membrane</keyword>
<evidence type="ECO:0000256" key="2">
    <source>
        <dbReference type="ARBA" id="ARBA00004533"/>
    </source>
</evidence>
<keyword evidence="6 10" id="KW-0812">Transmembrane</keyword>
<dbReference type="SUPFAM" id="SSF103190">
    <property type="entry name" value="Sensory domain-like"/>
    <property type="match status" value="2"/>
</dbReference>
<dbReference type="InterPro" id="IPR043128">
    <property type="entry name" value="Rev_trsase/Diguanyl_cyclase"/>
</dbReference>
<name>A7MZX4_VIBC1</name>
<dbReference type="CDD" id="cd01949">
    <property type="entry name" value="GGDEF"/>
    <property type="match status" value="1"/>
</dbReference>
<dbReference type="NCBIfam" id="TIGR00254">
    <property type="entry name" value="GGDEF"/>
    <property type="match status" value="1"/>
</dbReference>
<evidence type="ECO:0000256" key="8">
    <source>
        <dbReference type="ARBA" id="ARBA00023136"/>
    </source>
</evidence>
<keyword evidence="7 10" id="KW-1133">Transmembrane helix</keyword>
<dbReference type="EC" id="2.7.7.65" evidence="4"/>
<dbReference type="InterPro" id="IPR033479">
    <property type="entry name" value="dCache_1"/>
</dbReference>
<evidence type="ECO:0000256" key="1">
    <source>
        <dbReference type="ARBA" id="ARBA00001946"/>
    </source>
</evidence>
<evidence type="ECO:0000256" key="3">
    <source>
        <dbReference type="ARBA" id="ARBA00004651"/>
    </source>
</evidence>
<proteinExistence type="predicted"/>
<dbReference type="Pfam" id="PF00990">
    <property type="entry name" value="GGDEF"/>
    <property type="match status" value="1"/>
</dbReference>
<dbReference type="PROSITE" id="PS50887">
    <property type="entry name" value="GGDEF"/>
    <property type="match status" value="1"/>
</dbReference>
<dbReference type="CDD" id="cd18773">
    <property type="entry name" value="PDC1_HK_sensor"/>
    <property type="match status" value="1"/>
</dbReference>
<sequence length="520" mass="58074">MKEKLNLRQLILILSVFGVLATLLNAFYSLYQVQHTLSWNKAIESNHMYAEKMAEITDAFIESAISQLEYSAVILSRNMNDFDTLQQEANRLKKQTDSFNSVVIVNANGVIISVAPEAIQIKGSQIVGEKKRQSLNARTPLVTDPFVSVADNYLISISYPIFSPNKEYLGYVSGTVYLNQQNILTNILGQHSHQDGSYLYVVDKNRTLIYHPNEQRIGETITHNLAINTVVEGECGGKAIVNSQGVDMLAGYAPVSLTGWGIIAQRPAELTLSALANQIQSVFIKTLPIVVLTLFVIWVSSFFISKPLWQLASVVKNYEKNASTEQSLQHVKPWYFEASHLKHSLLGTFTTISDTIDQLHLDTLTDSLTGLLNRRGIDKAIEDFHSQSIPFSVLALDIDYFKRINDTYGHDTGDILLARLAKLIKAQARDVDTVCRCGGEEFLVFLRNTNMSQAKCISERIRRSVESHEYDGIGNVTISIGIAHWDGEGELINRVIKNADDALYQAKRNGRNRTELSGSN</sequence>
<dbReference type="PANTHER" id="PTHR45138">
    <property type="entry name" value="REGULATORY COMPONENTS OF SENSORY TRANSDUCTION SYSTEM"/>
    <property type="match status" value="1"/>
</dbReference>
<gene>
    <name evidence="12" type="ordered locus">VIBHAR_03006</name>
</gene>
<dbReference type="GO" id="GO:0043709">
    <property type="term" value="P:cell adhesion involved in single-species biofilm formation"/>
    <property type="evidence" value="ECO:0007669"/>
    <property type="project" value="TreeGrafter"/>
</dbReference>
<dbReference type="EMBL" id="CP000789">
    <property type="protein sequence ID" value="ABU71957.1"/>
    <property type="molecule type" value="Genomic_DNA"/>
</dbReference>
<dbReference type="SUPFAM" id="SSF55073">
    <property type="entry name" value="Nucleotide cyclase"/>
    <property type="match status" value="1"/>
</dbReference>
<evidence type="ECO:0000256" key="9">
    <source>
        <dbReference type="ARBA" id="ARBA00034247"/>
    </source>
</evidence>
<dbReference type="GO" id="GO:1902201">
    <property type="term" value="P:negative regulation of bacterial-type flagellum-dependent cell motility"/>
    <property type="evidence" value="ECO:0007669"/>
    <property type="project" value="TreeGrafter"/>
</dbReference>
<comment type="catalytic activity">
    <reaction evidence="9">
        <text>2 GTP = 3',3'-c-di-GMP + 2 diphosphate</text>
        <dbReference type="Rhea" id="RHEA:24898"/>
        <dbReference type="ChEBI" id="CHEBI:33019"/>
        <dbReference type="ChEBI" id="CHEBI:37565"/>
        <dbReference type="ChEBI" id="CHEBI:58805"/>
        <dbReference type="EC" id="2.7.7.65"/>
    </reaction>
</comment>
<dbReference type="CDD" id="cd12912">
    <property type="entry name" value="PDC2_MCP_like"/>
    <property type="match status" value="1"/>
</dbReference>
<accession>A7MZX4</accession>
<evidence type="ECO:0000256" key="6">
    <source>
        <dbReference type="ARBA" id="ARBA00022692"/>
    </source>
</evidence>
<evidence type="ECO:0000313" key="13">
    <source>
        <dbReference type="Proteomes" id="UP000008152"/>
    </source>
</evidence>
<reference evidence="12 13" key="1">
    <citation type="submission" date="2007-08" db="EMBL/GenBank/DDBJ databases">
        <authorList>
            <consortium name="The Vibrio harveyi Genome Sequencing Project"/>
            <person name="Bassler B."/>
            <person name="Clifton S.W."/>
            <person name="Fulton L."/>
            <person name="Delehaunty K."/>
            <person name="Fronick C."/>
            <person name="Harrison M."/>
            <person name="Markivic C."/>
            <person name="Fulton R."/>
            <person name="Tin-Wollam A.-M."/>
            <person name="Shah N."/>
            <person name="Pepin K."/>
            <person name="Nash W."/>
            <person name="Thiruvilangam P."/>
            <person name="Bhonagiri V."/>
            <person name="Waters C."/>
            <person name="Tu K.C."/>
            <person name="Irgon J."/>
            <person name="Wilson R.K."/>
        </authorList>
    </citation>
    <scope>NUCLEOTIDE SEQUENCE [LARGE SCALE GENOMIC DNA]</scope>
    <source>
        <strain evidence="13">ATCC BAA-1116 / BB120</strain>
    </source>
</reference>
<organism evidence="12 13">
    <name type="scientific">Vibrio campbellii (strain ATCC BAA-1116)</name>
    <dbReference type="NCBI Taxonomy" id="2902295"/>
    <lineage>
        <taxon>Bacteria</taxon>
        <taxon>Pseudomonadati</taxon>
        <taxon>Pseudomonadota</taxon>
        <taxon>Gammaproteobacteria</taxon>
        <taxon>Vibrionales</taxon>
        <taxon>Vibrionaceae</taxon>
        <taxon>Vibrio</taxon>
    </lineage>
</organism>
<dbReference type="InterPro" id="IPR029787">
    <property type="entry name" value="Nucleotide_cyclase"/>
</dbReference>
<evidence type="ECO:0000256" key="5">
    <source>
        <dbReference type="ARBA" id="ARBA00022475"/>
    </source>
</evidence>
<evidence type="ECO:0000256" key="4">
    <source>
        <dbReference type="ARBA" id="ARBA00012528"/>
    </source>
</evidence>
<dbReference type="GO" id="GO:0052621">
    <property type="term" value="F:diguanylate cyclase activity"/>
    <property type="evidence" value="ECO:0007669"/>
    <property type="project" value="UniProtKB-EC"/>
</dbReference>
<dbReference type="KEGG" id="vha:VIBHAR_03006"/>
<dbReference type="AlphaFoldDB" id="A7MZX4"/>
<feature type="transmembrane region" description="Helical" evidence="10">
    <location>
        <begin position="282"/>
        <end position="304"/>
    </location>
</feature>
<evidence type="ECO:0000313" key="12">
    <source>
        <dbReference type="EMBL" id="ABU71957.1"/>
    </source>
</evidence>
<dbReference type="InterPro" id="IPR000160">
    <property type="entry name" value="GGDEF_dom"/>
</dbReference>
<dbReference type="GO" id="GO:0005886">
    <property type="term" value="C:plasma membrane"/>
    <property type="evidence" value="ECO:0007669"/>
    <property type="project" value="UniProtKB-SubCell"/>
</dbReference>
<dbReference type="Pfam" id="PF02743">
    <property type="entry name" value="dCache_1"/>
    <property type="match status" value="1"/>
</dbReference>
<dbReference type="InterPro" id="IPR029151">
    <property type="entry name" value="Sensor-like_sf"/>
</dbReference>
<evidence type="ECO:0000256" key="10">
    <source>
        <dbReference type="SAM" id="Phobius"/>
    </source>
</evidence>
<dbReference type="Gene3D" id="3.30.450.20">
    <property type="entry name" value="PAS domain"/>
    <property type="match status" value="1"/>
</dbReference>
<feature type="domain" description="GGDEF" evidence="11">
    <location>
        <begin position="389"/>
        <end position="519"/>
    </location>
</feature>
<dbReference type="FunFam" id="3.30.70.270:FF:000001">
    <property type="entry name" value="Diguanylate cyclase domain protein"/>
    <property type="match status" value="1"/>
</dbReference>
<dbReference type="Gene3D" id="3.30.70.270">
    <property type="match status" value="1"/>
</dbReference>
<evidence type="ECO:0000256" key="7">
    <source>
        <dbReference type="ARBA" id="ARBA00022989"/>
    </source>
</evidence>
<keyword evidence="5" id="KW-1003">Cell membrane</keyword>